<comment type="subcellular location">
    <subcellularLocation>
        <location evidence="1">Membrane</location>
        <topology evidence="1">Multi-pass membrane protein</topology>
    </subcellularLocation>
</comment>
<dbReference type="PANTHER" id="PTHR19241">
    <property type="entry name" value="ATP-BINDING CASSETTE TRANSPORTER"/>
    <property type="match status" value="1"/>
</dbReference>
<feature type="transmembrane region" description="Helical" evidence="6">
    <location>
        <begin position="118"/>
        <end position="137"/>
    </location>
</feature>
<evidence type="ECO:0000256" key="4">
    <source>
        <dbReference type="ARBA" id="ARBA00022989"/>
    </source>
</evidence>
<keyword evidence="5 6" id="KW-0472">Membrane</keyword>
<evidence type="ECO:0000256" key="3">
    <source>
        <dbReference type="ARBA" id="ARBA00022692"/>
    </source>
</evidence>
<keyword evidence="2" id="KW-0813">Transport</keyword>
<evidence type="ECO:0000256" key="5">
    <source>
        <dbReference type="ARBA" id="ARBA00023136"/>
    </source>
</evidence>
<feature type="transmembrane region" description="Helical" evidence="6">
    <location>
        <begin position="29"/>
        <end position="47"/>
    </location>
</feature>
<keyword evidence="3 6" id="KW-0812">Transmembrane</keyword>
<keyword evidence="4 6" id="KW-1133">Transmembrane helix</keyword>
<reference evidence="8" key="1">
    <citation type="submission" date="2020-11" db="EMBL/GenBank/DDBJ databases">
        <authorList>
            <person name="Tran Van P."/>
        </authorList>
    </citation>
    <scope>NUCLEOTIDE SEQUENCE</scope>
</reference>
<evidence type="ECO:0000256" key="1">
    <source>
        <dbReference type="ARBA" id="ARBA00004141"/>
    </source>
</evidence>
<dbReference type="EMBL" id="OC930786">
    <property type="protein sequence ID" value="CAD7658841.1"/>
    <property type="molecule type" value="Genomic_DNA"/>
</dbReference>
<evidence type="ECO:0000256" key="6">
    <source>
        <dbReference type="SAM" id="Phobius"/>
    </source>
</evidence>
<dbReference type="EMBL" id="CAJPVJ010015961">
    <property type="protein sequence ID" value="CAG2176027.1"/>
    <property type="molecule type" value="Genomic_DNA"/>
</dbReference>
<keyword evidence="9" id="KW-1185">Reference proteome</keyword>
<dbReference type="Pfam" id="PF01061">
    <property type="entry name" value="ABC2_membrane"/>
    <property type="match status" value="1"/>
</dbReference>
<proteinExistence type="predicted"/>
<feature type="domain" description="ABC-2 type transporter transmembrane" evidence="7">
    <location>
        <begin position="2"/>
        <end position="77"/>
    </location>
</feature>
<gene>
    <name evidence="8" type="ORF">ONB1V03_LOCUS15461</name>
</gene>
<dbReference type="Proteomes" id="UP000728032">
    <property type="component" value="Unassembled WGS sequence"/>
</dbReference>
<organism evidence="8">
    <name type="scientific">Oppiella nova</name>
    <dbReference type="NCBI Taxonomy" id="334625"/>
    <lineage>
        <taxon>Eukaryota</taxon>
        <taxon>Metazoa</taxon>
        <taxon>Ecdysozoa</taxon>
        <taxon>Arthropoda</taxon>
        <taxon>Chelicerata</taxon>
        <taxon>Arachnida</taxon>
        <taxon>Acari</taxon>
        <taxon>Acariformes</taxon>
        <taxon>Sarcoptiformes</taxon>
        <taxon>Oribatida</taxon>
        <taxon>Brachypylina</taxon>
        <taxon>Oppioidea</taxon>
        <taxon>Oppiidae</taxon>
        <taxon>Oppiella</taxon>
    </lineage>
</organism>
<protein>
    <recommendedName>
        <fullName evidence="7">ABC-2 type transporter transmembrane domain-containing protein</fullName>
    </recommendedName>
</protein>
<name>A0A7R9QVM3_9ACAR</name>
<evidence type="ECO:0000313" key="8">
    <source>
        <dbReference type="EMBL" id="CAD7658841.1"/>
    </source>
</evidence>
<evidence type="ECO:0000259" key="7">
    <source>
        <dbReference type="Pfam" id="PF01061"/>
    </source>
</evidence>
<dbReference type="AlphaFoldDB" id="A0A7R9QVM3"/>
<evidence type="ECO:0000313" key="9">
    <source>
        <dbReference type="Proteomes" id="UP000728032"/>
    </source>
</evidence>
<dbReference type="InterPro" id="IPR013525">
    <property type="entry name" value="ABC2_TM"/>
</dbReference>
<sequence>MAIMVVLTLCTCTFGYFISAINKTMMGALAMFTPMVMPMMLFGGLFLNSGNMPGWLSWIQYLSFIHYGYESLVVNQWKDIDYIPCLNNSESSGQCYANGLAVIEDNGFKESALLYDPIIMLVMTAVFLFMTYIGLVIKTKQK</sequence>
<accession>A0A7R9QVM3</accession>
<dbReference type="GO" id="GO:0016020">
    <property type="term" value="C:membrane"/>
    <property type="evidence" value="ECO:0007669"/>
    <property type="project" value="UniProtKB-SubCell"/>
</dbReference>
<dbReference type="GO" id="GO:0140359">
    <property type="term" value="F:ABC-type transporter activity"/>
    <property type="evidence" value="ECO:0007669"/>
    <property type="project" value="InterPro"/>
</dbReference>
<dbReference type="OrthoDB" id="66620at2759"/>
<evidence type="ECO:0000256" key="2">
    <source>
        <dbReference type="ARBA" id="ARBA00022448"/>
    </source>
</evidence>